<reference evidence="1 3" key="2">
    <citation type="journal article" date="2018" name="Plant J.">
        <title>The Physcomitrella patens chromosome-scale assembly reveals moss genome structure and evolution.</title>
        <authorList>
            <person name="Lang D."/>
            <person name="Ullrich K.K."/>
            <person name="Murat F."/>
            <person name="Fuchs J."/>
            <person name="Jenkins J."/>
            <person name="Haas F.B."/>
            <person name="Piednoel M."/>
            <person name="Gundlach H."/>
            <person name="Van Bel M."/>
            <person name="Meyberg R."/>
            <person name="Vives C."/>
            <person name="Morata J."/>
            <person name="Symeonidi A."/>
            <person name="Hiss M."/>
            <person name="Muchero W."/>
            <person name="Kamisugi Y."/>
            <person name="Saleh O."/>
            <person name="Blanc G."/>
            <person name="Decker E.L."/>
            <person name="van Gessel N."/>
            <person name="Grimwood J."/>
            <person name="Hayes R.D."/>
            <person name="Graham S.W."/>
            <person name="Gunter L.E."/>
            <person name="McDaniel S.F."/>
            <person name="Hoernstein S.N.W."/>
            <person name="Larsson A."/>
            <person name="Li F.W."/>
            <person name="Perroud P.F."/>
            <person name="Phillips J."/>
            <person name="Ranjan P."/>
            <person name="Rokshar D.S."/>
            <person name="Rothfels C.J."/>
            <person name="Schneider L."/>
            <person name="Shu S."/>
            <person name="Stevenson D.W."/>
            <person name="Thummler F."/>
            <person name="Tillich M."/>
            <person name="Villarreal Aguilar J.C."/>
            <person name="Widiez T."/>
            <person name="Wong G.K."/>
            <person name="Wymore A."/>
            <person name="Zhang Y."/>
            <person name="Zimmer A.D."/>
            <person name="Quatrano R.S."/>
            <person name="Mayer K.F.X."/>
            <person name="Goodstein D."/>
            <person name="Casacuberta J.M."/>
            <person name="Vandepoele K."/>
            <person name="Reski R."/>
            <person name="Cuming A.C."/>
            <person name="Tuskan G.A."/>
            <person name="Maumus F."/>
            <person name="Salse J."/>
            <person name="Schmutz J."/>
            <person name="Rensing S.A."/>
        </authorList>
    </citation>
    <scope>NUCLEOTIDE SEQUENCE [LARGE SCALE GENOMIC DNA]</scope>
    <source>
        <strain evidence="2 3">cv. Gransden 2004</strain>
    </source>
</reference>
<dbReference type="EMBL" id="ABEU02000004">
    <property type="protein sequence ID" value="PNR56062.1"/>
    <property type="molecule type" value="Genomic_DNA"/>
</dbReference>
<keyword evidence="3" id="KW-1185">Reference proteome</keyword>
<evidence type="ECO:0000313" key="2">
    <source>
        <dbReference type="EnsemblPlants" id="Pp3c4_30697V3.1"/>
    </source>
</evidence>
<accession>A0A2K1KQI8</accession>
<sequence>MPSPRIVPVLRLKTPGLSNWTLDSPSTSTLTSNTTRSPITLSVVIAFSANRTSSRFLVPKNPYRGTVTRRILVPNNNKLEEEYCRIIAARIIPF</sequence>
<name>A0A2K1KQI8_PHYPA</name>
<proteinExistence type="predicted"/>
<dbReference type="AlphaFoldDB" id="A0A2K1KQI8"/>
<dbReference type="EnsemblPlants" id="Pp3c4_30697V3.1">
    <property type="protein sequence ID" value="Pp3c4_30697V3.1"/>
    <property type="gene ID" value="Pp3c4_30697"/>
</dbReference>
<evidence type="ECO:0000313" key="1">
    <source>
        <dbReference type="EMBL" id="PNR56062.1"/>
    </source>
</evidence>
<dbReference type="InParanoid" id="A0A2K1KQI8"/>
<protein>
    <submittedName>
        <fullName evidence="1 2">Uncharacterized protein</fullName>
    </submittedName>
</protein>
<evidence type="ECO:0000313" key="3">
    <source>
        <dbReference type="Proteomes" id="UP000006727"/>
    </source>
</evidence>
<dbReference type="Proteomes" id="UP000006727">
    <property type="component" value="Chromosome 4"/>
</dbReference>
<organism evidence="1">
    <name type="scientific">Physcomitrium patens</name>
    <name type="common">Spreading-leaved earth moss</name>
    <name type="synonym">Physcomitrella patens</name>
    <dbReference type="NCBI Taxonomy" id="3218"/>
    <lineage>
        <taxon>Eukaryota</taxon>
        <taxon>Viridiplantae</taxon>
        <taxon>Streptophyta</taxon>
        <taxon>Embryophyta</taxon>
        <taxon>Bryophyta</taxon>
        <taxon>Bryophytina</taxon>
        <taxon>Bryopsida</taxon>
        <taxon>Funariidae</taxon>
        <taxon>Funariales</taxon>
        <taxon>Funariaceae</taxon>
        <taxon>Physcomitrium</taxon>
    </lineage>
</organism>
<dbReference type="PaxDb" id="3218-PP1S102_72V6.1"/>
<dbReference type="Gramene" id="Pp3c4_30697V3.1">
    <property type="protein sequence ID" value="Pp3c4_30697V3.1"/>
    <property type="gene ID" value="Pp3c4_30697"/>
</dbReference>
<reference evidence="2" key="3">
    <citation type="submission" date="2020-12" db="UniProtKB">
        <authorList>
            <consortium name="EnsemblPlants"/>
        </authorList>
    </citation>
    <scope>IDENTIFICATION</scope>
</reference>
<gene>
    <name evidence="1" type="ORF">PHYPA_006959</name>
</gene>
<reference evidence="1 3" key="1">
    <citation type="journal article" date="2008" name="Science">
        <title>The Physcomitrella genome reveals evolutionary insights into the conquest of land by plants.</title>
        <authorList>
            <person name="Rensing S."/>
            <person name="Lang D."/>
            <person name="Zimmer A."/>
            <person name="Terry A."/>
            <person name="Salamov A."/>
            <person name="Shapiro H."/>
            <person name="Nishiyama T."/>
            <person name="Perroud P.-F."/>
            <person name="Lindquist E."/>
            <person name="Kamisugi Y."/>
            <person name="Tanahashi T."/>
            <person name="Sakakibara K."/>
            <person name="Fujita T."/>
            <person name="Oishi K."/>
            <person name="Shin-I T."/>
            <person name="Kuroki Y."/>
            <person name="Toyoda A."/>
            <person name="Suzuki Y."/>
            <person name="Hashimoto A."/>
            <person name="Yamaguchi K."/>
            <person name="Sugano A."/>
            <person name="Kohara Y."/>
            <person name="Fujiyama A."/>
            <person name="Anterola A."/>
            <person name="Aoki S."/>
            <person name="Ashton N."/>
            <person name="Barbazuk W.B."/>
            <person name="Barker E."/>
            <person name="Bennetzen J."/>
            <person name="Bezanilla M."/>
            <person name="Blankenship R."/>
            <person name="Cho S.H."/>
            <person name="Dutcher S."/>
            <person name="Estelle M."/>
            <person name="Fawcett J.A."/>
            <person name="Gundlach H."/>
            <person name="Hanada K."/>
            <person name="Heyl A."/>
            <person name="Hicks K.A."/>
            <person name="Hugh J."/>
            <person name="Lohr M."/>
            <person name="Mayer K."/>
            <person name="Melkozernov A."/>
            <person name="Murata T."/>
            <person name="Nelson D."/>
            <person name="Pils B."/>
            <person name="Prigge M."/>
            <person name="Reiss B."/>
            <person name="Renner T."/>
            <person name="Rombauts S."/>
            <person name="Rushton P."/>
            <person name="Sanderfoot A."/>
            <person name="Schween G."/>
            <person name="Shiu S.-H."/>
            <person name="Stueber K."/>
            <person name="Theodoulou F.L."/>
            <person name="Tu H."/>
            <person name="Van de Peer Y."/>
            <person name="Verrier P.J."/>
            <person name="Waters E."/>
            <person name="Wood A."/>
            <person name="Yang L."/>
            <person name="Cove D."/>
            <person name="Cuming A."/>
            <person name="Hasebe M."/>
            <person name="Lucas S."/>
            <person name="Mishler D.B."/>
            <person name="Reski R."/>
            <person name="Grigoriev I."/>
            <person name="Quatrano R.S."/>
            <person name="Boore J.L."/>
        </authorList>
    </citation>
    <scope>NUCLEOTIDE SEQUENCE [LARGE SCALE GENOMIC DNA]</scope>
    <source>
        <strain evidence="2 3">cv. Gransden 2004</strain>
    </source>
</reference>